<dbReference type="AlphaFoldDB" id="A0A5J5AZ31"/>
<evidence type="ECO:0000256" key="8">
    <source>
        <dbReference type="ARBA" id="ARBA00023170"/>
    </source>
</evidence>
<keyword evidence="6 10" id="KW-1133">Transmembrane helix</keyword>
<dbReference type="Pfam" id="PF07714">
    <property type="entry name" value="PK_Tyr_Ser-Thr"/>
    <property type="match status" value="1"/>
</dbReference>
<dbReference type="PANTHER" id="PTHR27000:SF771">
    <property type="entry name" value="LRR RECEPTOR-LIKE SERINE_THREONINE-PROTEIN KINASE FLS2"/>
    <property type="match status" value="1"/>
</dbReference>
<dbReference type="InterPro" id="IPR001611">
    <property type="entry name" value="Leu-rich_rpt"/>
</dbReference>
<evidence type="ECO:0000313" key="14">
    <source>
        <dbReference type="Proteomes" id="UP000325577"/>
    </source>
</evidence>
<sequence>MPYNSFDGSIPEELSSMPKLKVLHLGSNNFTGFIPPSLGNISGLEKLWLGINNIEGNIPDELGRLSNLTEFLLEDNRLTGAIPPKIFNISSLKIIYLSFNALFGNLPYNVGFQLPNLERLYMNDNQLGGSIPEFLSNSSNLFLIDLGINMLTGPVPMSLGNLRLLQFFHINNNQLGEGEGLELSFLTALTNCRFLVRLIIESNPLKGILPDSIGNLSSSLQMIVASGCQITGSIPSEIGSLKNLNYLAFSNNNINGSIPSTIGGLGKLQRLYLDGNKIEGFIPNELCHLRNLGEISMESNKLSGSIPSCIGNLSSLKKLHLNSNTLTSSIPVSLWTLKYLLFLNLSSNSLSGGLPPDMRMFNVMENMDISWNKLSGNIPSIVDAFTSLNSLNLSRNTFQGLIPESLGDLVTLEFMDLSHNNLSGTIPKSLEALSHLKHLNFSFNKLSGEIPDGGAFTNCTAGSFIQNEALCGQPIFQVPHCTRQSTSKRRKGIILLKYILPAVVFVSILAALIIVATEYRKRKMKNPTSVDLIPAVELRMISFQELRHATDDFSENKSSTNTKTLGTLGYIAPEYGSEGRVSTKGDIYSYGIMLVETFTRMKPTDEIFSGELNLRQWVSKSLPYKLMEVLDGSLLRTECKEEVNTTDSCLFSILQLGLECSEEFPDKRSDIKDVIFKLNKIKLQLLHNRGA</sequence>
<organism evidence="13 14">
    <name type="scientific">Nyssa sinensis</name>
    <dbReference type="NCBI Taxonomy" id="561372"/>
    <lineage>
        <taxon>Eukaryota</taxon>
        <taxon>Viridiplantae</taxon>
        <taxon>Streptophyta</taxon>
        <taxon>Embryophyta</taxon>
        <taxon>Tracheophyta</taxon>
        <taxon>Spermatophyta</taxon>
        <taxon>Magnoliopsida</taxon>
        <taxon>eudicotyledons</taxon>
        <taxon>Gunneridae</taxon>
        <taxon>Pentapetalae</taxon>
        <taxon>asterids</taxon>
        <taxon>Cornales</taxon>
        <taxon>Nyssaceae</taxon>
        <taxon>Nyssa</taxon>
    </lineage>
</organism>
<dbReference type="Gene3D" id="1.10.510.10">
    <property type="entry name" value="Transferase(Phosphotransferase) domain 1"/>
    <property type="match status" value="1"/>
</dbReference>
<evidence type="ECO:0000256" key="9">
    <source>
        <dbReference type="ARBA" id="ARBA00023180"/>
    </source>
</evidence>
<feature type="domain" description="Disease resistance R13L4/SHOC-2-like LRR" evidence="12">
    <location>
        <begin position="233"/>
        <end position="325"/>
    </location>
</feature>
<evidence type="ECO:0000256" key="5">
    <source>
        <dbReference type="ARBA" id="ARBA00022737"/>
    </source>
</evidence>
<dbReference type="SUPFAM" id="SSF56112">
    <property type="entry name" value="Protein kinase-like (PK-like)"/>
    <property type="match status" value="1"/>
</dbReference>
<keyword evidence="4" id="KW-0732">Signal</keyword>
<dbReference type="GO" id="GO:0051707">
    <property type="term" value="P:response to other organism"/>
    <property type="evidence" value="ECO:0007669"/>
    <property type="project" value="UniProtKB-ARBA"/>
</dbReference>
<keyword evidence="2" id="KW-0433">Leucine-rich repeat</keyword>
<dbReference type="InterPro" id="IPR055414">
    <property type="entry name" value="LRR_R13L4/SHOC2-like"/>
</dbReference>
<dbReference type="Pfam" id="PF00560">
    <property type="entry name" value="LRR_1"/>
    <property type="match status" value="4"/>
</dbReference>
<evidence type="ECO:0000259" key="11">
    <source>
        <dbReference type="Pfam" id="PF07714"/>
    </source>
</evidence>
<evidence type="ECO:0000256" key="6">
    <source>
        <dbReference type="ARBA" id="ARBA00022989"/>
    </source>
</evidence>
<evidence type="ECO:0000313" key="13">
    <source>
        <dbReference type="EMBL" id="KAA8535528.1"/>
    </source>
</evidence>
<evidence type="ECO:0000256" key="2">
    <source>
        <dbReference type="ARBA" id="ARBA00022614"/>
    </source>
</evidence>
<dbReference type="InterPro" id="IPR003591">
    <property type="entry name" value="Leu-rich_rpt_typical-subtyp"/>
</dbReference>
<dbReference type="Proteomes" id="UP000325577">
    <property type="component" value="Linkage Group LG17"/>
</dbReference>
<reference evidence="13 14" key="1">
    <citation type="submission" date="2019-09" db="EMBL/GenBank/DDBJ databases">
        <title>A chromosome-level genome assembly of the Chinese tupelo Nyssa sinensis.</title>
        <authorList>
            <person name="Yang X."/>
            <person name="Kang M."/>
            <person name="Yang Y."/>
            <person name="Xiong H."/>
            <person name="Wang M."/>
            <person name="Zhang Z."/>
            <person name="Wang Z."/>
            <person name="Wu H."/>
            <person name="Ma T."/>
            <person name="Liu J."/>
            <person name="Xi Z."/>
        </authorList>
    </citation>
    <scope>NUCLEOTIDE SEQUENCE [LARGE SCALE GENOMIC DNA]</scope>
    <source>
        <strain evidence="13">J267</strain>
        <tissue evidence="13">Leaf</tissue>
    </source>
</reference>
<dbReference type="Gene3D" id="3.80.10.10">
    <property type="entry name" value="Ribonuclease Inhibitor"/>
    <property type="match status" value="2"/>
</dbReference>
<comment type="subcellular location">
    <subcellularLocation>
        <location evidence="1">Membrane</location>
        <topology evidence="1">Single-pass type I membrane protein</topology>
    </subcellularLocation>
</comment>
<keyword evidence="3 10" id="KW-0812">Transmembrane</keyword>
<feature type="transmembrane region" description="Helical" evidence="10">
    <location>
        <begin position="495"/>
        <end position="516"/>
    </location>
</feature>
<dbReference type="PANTHER" id="PTHR27000">
    <property type="entry name" value="LEUCINE-RICH REPEAT RECEPTOR-LIKE PROTEIN KINASE FAMILY PROTEIN-RELATED"/>
    <property type="match status" value="1"/>
</dbReference>
<proteinExistence type="predicted"/>
<keyword evidence="5" id="KW-0677">Repeat</keyword>
<dbReference type="FunFam" id="3.80.10.10:FF:000095">
    <property type="entry name" value="LRR receptor-like serine/threonine-protein kinase GSO1"/>
    <property type="match status" value="2"/>
</dbReference>
<keyword evidence="8" id="KW-0675">Receptor</keyword>
<dbReference type="SMART" id="SM00369">
    <property type="entry name" value="LRR_TYP"/>
    <property type="match status" value="8"/>
</dbReference>
<keyword evidence="14" id="KW-1185">Reference proteome</keyword>
<dbReference type="GO" id="GO:0004674">
    <property type="term" value="F:protein serine/threonine kinase activity"/>
    <property type="evidence" value="ECO:0007669"/>
    <property type="project" value="UniProtKB-EC"/>
</dbReference>
<name>A0A5J5AZ31_9ASTE</name>
<dbReference type="Pfam" id="PF13855">
    <property type="entry name" value="LRR_8"/>
    <property type="match status" value="1"/>
</dbReference>
<evidence type="ECO:0000256" key="4">
    <source>
        <dbReference type="ARBA" id="ARBA00022729"/>
    </source>
</evidence>
<evidence type="ECO:0000256" key="7">
    <source>
        <dbReference type="ARBA" id="ARBA00023136"/>
    </source>
</evidence>
<evidence type="ECO:0000256" key="1">
    <source>
        <dbReference type="ARBA" id="ARBA00004479"/>
    </source>
</evidence>
<evidence type="ECO:0000256" key="10">
    <source>
        <dbReference type="SAM" id="Phobius"/>
    </source>
</evidence>
<gene>
    <name evidence="13" type="ORF">F0562_030531</name>
</gene>
<dbReference type="SMART" id="SM00365">
    <property type="entry name" value="LRR_SD22"/>
    <property type="match status" value="5"/>
</dbReference>
<dbReference type="EMBL" id="CM018040">
    <property type="protein sequence ID" value="KAA8535528.1"/>
    <property type="molecule type" value="Genomic_DNA"/>
</dbReference>
<accession>A0A5J5AZ31</accession>
<feature type="domain" description="Serine-threonine/tyrosine-protein kinase catalytic" evidence="11">
    <location>
        <begin position="555"/>
        <end position="676"/>
    </location>
</feature>
<dbReference type="OrthoDB" id="676979at2759"/>
<dbReference type="SUPFAM" id="SSF52058">
    <property type="entry name" value="L domain-like"/>
    <property type="match status" value="2"/>
</dbReference>
<dbReference type="Pfam" id="PF23598">
    <property type="entry name" value="LRR_14"/>
    <property type="match status" value="1"/>
</dbReference>
<dbReference type="InterPro" id="IPR011009">
    <property type="entry name" value="Kinase-like_dom_sf"/>
</dbReference>
<keyword evidence="9" id="KW-0325">Glycoprotein</keyword>
<evidence type="ECO:0000259" key="12">
    <source>
        <dbReference type="Pfam" id="PF23598"/>
    </source>
</evidence>
<dbReference type="InterPro" id="IPR032675">
    <property type="entry name" value="LRR_dom_sf"/>
</dbReference>
<dbReference type="InterPro" id="IPR001245">
    <property type="entry name" value="Ser-Thr/Tyr_kinase_cat_dom"/>
</dbReference>
<evidence type="ECO:0000256" key="3">
    <source>
        <dbReference type="ARBA" id="ARBA00022692"/>
    </source>
</evidence>
<protein>
    <submittedName>
        <fullName evidence="13">Uncharacterized protein</fullName>
    </submittedName>
</protein>
<dbReference type="GO" id="GO:0006952">
    <property type="term" value="P:defense response"/>
    <property type="evidence" value="ECO:0007669"/>
    <property type="project" value="UniProtKB-ARBA"/>
</dbReference>
<keyword evidence="7 10" id="KW-0472">Membrane</keyword>
<dbReference type="GO" id="GO:0016020">
    <property type="term" value="C:membrane"/>
    <property type="evidence" value="ECO:0007669"/>
    <property type="project" value="UniProtKB-SubCell"/>
</dbReference>